<feature type="non-terminal residue" evidence="1">
    <location>
        <position position="1"/>
    </location>
</feature>
<protein>
    <submittedName>
        <fullName evidence="1">Uncharacterized protein</fullName>
    </submittedName>
</protein>
<feature type="non-terminal residue" evidence="1">
    <location>
        <position position="507"/>
    </location>
</feature>
<accession>A0A1B6HLS8</accession>
<name>A0A1B6HLS8_9HEMI</name>
<reference evidence="1" key="1">
    <citation type="submission" date="2015-11" db="EMBL/GenBank/DDBJ databases">
        <title>De novo transcriptome assembly of four potential Pierce s Disease insect vectors from Arizona vineyards.</title>
        <authorList>
            <person name="Tassone E.E."/>
        </authorList>
    </citation>
    <scope>NUCLEOTIDE SEQUENCE</scope>
</reference>
<sequence length="507" mass="55713">PFKIEFKENFAKIDSTPEVHISQTDDSMSLTSIEKDAVAIESVIVNSAFSNTDVSPVSKNKVEKDTDLIINTSVGKLSLSSLDQVNLVKSSANQIIDDEIKITEDNNANVNAEFNNSMVDSNTLTETNSNIATPKIITSVSNCGSQHKIDTVLTTTVHDEVFPSTHPSNSLPSIELEDTVDVTVSDKLPDIVNNVKDCKQSENHQNTVEVVTLSESFPTEFQSKDVTLLNELNIHEEGEIAGDCKKLLEHMDLNAAGIKVQSTYISSSDEITDKIIVPEKEIQSEDNVAKSTVNTNIFSTVSELNLGETLQVVSLSQKTDIPSSEEITEKIIVPVLSHAEETQYEESASKATLNVAISSNLSEPILGETLEASSSSHKTLEQQTENSKLFHDENIDVSTEEQEAKLSSLSEVASTENALSEVLKSGISSESKDNYNEILGNKELTIPNLPELICERTNIHQKFDDEIQSDTMKFSELTLNEVAEQKTNDESSLFKCDMVGYIKRTDE</sequence>
<gene>
    <name evidence="1" type="ORF">g.52441</name>
</gene>
<organism evidence="1">
    <name type="scientific">Homalodisca liturata</name>
    <dbReference type="NCBI Taxonomy" id="320908"/>
    <lineage>
        <taxon>Eukaryota</taxon>
        <taxon>Metazoa</taxon>
        <taxon>Ecdysozoa</taxon>
        <taxon>Arthropoda</taxon>
        <taxon>Hexapoda</taxon>
        <taxon>Insecta</taxon>
        <taxon>Pterygota</taxon>
        <taxon>Neoptera</taxon>
        <taxon>Paraneoptera</taxon>
        <taxon>Hemiptera</taxon>
        <taxon>Auchenorrhyncha</taxon>
        <taxon>Membracoidea</taxon>
        <taxon>Cicadellidae</taxon>
        <taxon>Cicadellinae</taxon>
        <taxon>Proconiini</taxon>
        <taxon>Homalodisca</taxon>
    </lineage>
</organism>
<dbReference type="EMBL" id="GECU01032067">
    <property type="protein sequence ID" value="JAS75639.1"/>
    <property type="molecule type" value="Transcribed_RNA"/>
</dbReference>
<evidence type="ECO:0000313" key="1">
    <source>
        <dbReference type="EMBL" id="JAS75639.1"/>
    </source>
</evidence>
<proteinExistence type="predicted"/>
<dbReference type="AlphaFoldDB" id="A0A1B6HLS8"/>